<dbReference type="InterPro" id="IPR045584">
    <property type="entry name" value="Pilin-like"/>
</dbReference>
<evidence type="ECO:0000313" key="2">
    <source>
        <dbReference type="EMBL" id="MBB6522355.1"/>
    </source>
</evidence>
<name>A0A7X0JVQ6_9GAMM</name>
<evidence type="ECO:0000313" key="3">
    <source>
        <dbReference type="Proteomes" id="UP000528457"/>
    </source>
</evidence>
<protein>
    <submittedName>
        <fullName evidence="2">MSHA pilin protein MshC</fullName>
    </submittedName>
</protein>
<dbReference type="InParanoid" id="A0A7X0JVQ6"/>
<keyword evidence="1" id="KW-1133">Transmembrane helix</keyword>
<keyword evidence="1" id="KW-0472">Membrane</keyword>
<dbReference type="EMBL" id="JACHHT010000002">
    <property type="protein sequence ID" value="MBB6522355.1"/>
    <property type="molecule type" value="Genomic_DNA"/>
</dbReference>
<feature type="transmembrane region" description="Helical" evidence="1">
    <location>
        <begin position="6"/>
        <end position="29"/>
    </location>
</feature>
<organism evidence="2 3">
    <name type="scientific">Pseudoteredinibacter isoporae</name>
    <dbReference type="NCBI Taxonomy" id="570281"/>
    <lineage>
        <taxon>Bacteria</taxon>
        <taxon>Pseudomonadati</taxon>
        <taxon>Pseudomonadota</taxon>
        <taxon>Gammaproteobacteria</taxon>
        <taxon>Cellvibrionales</taxon>
        <taxon>Cellvibrionaceae</taxon>
        <taxon>Pseudoteredinibacter</taxon>
    </lineage>
</organism>
<dbReference type="Pfam" id="PF07963">
    <property type="entry name" value="N_methyl"/>
    <property type="match status" value="1"/>
</dbReference>
<evidence type="ECO:0000256" key="1">
    <source>
        <dbReference type="SAM" id="Phobius"/>
    </source>
</evidence>
<dbReference type="RefSeq" id="WP_166846058.1">
    <property type="nucleotide sequence ID" value="NZ_JAAONY010000002.1"/>
</dbReference>
<reference evidence="2 3" key="1">
    <citation type="submission" date="2020-08" db="EMBL/GenBank/DDBJ databases">
        <title>Genomic Encyclopedia of Type Strains, Phase IV (KMG-IV): sequencing the most valuable type-strain genomes for metagenomic binning, comparative biology and taxonomic classification.</title>
        <authorList>
            <person name="Goeker M."/>
        </authorList>
    </citation>
    <scope>NUCLEOTIDE SEQUENCE [LARGE SCALE GENOMIC DNA]</scope>
    <source>
        <strain evidence="2 3">DSM 22368</strain>
    </source>
</reference>
<dbReference type="SUPFAM" id="SSF54523">
    <property type="entry name" value="Pili subunits"/>
    <property type="match status" value="1"/>
</dbReference>
<dbReference type="AlphaFoldDB" id="A0A7X0JVQ6"/>
<keyword evidence="1" id="KW-0812">Transmembrane</keyword>
<dbReference type="PROSITE" id="PS00409">
    <property type="entry name" value="PROKAR_NTER_METHYL"/>
    <property type="match status" value="1"/>
</dbReference>
<gene>
    <name evidence="2" type="ORF">HNR48_002640</name>
</gene>
<proteinExistence type="predicted"/>
<keyword evidence="3" id="KW-1185">Reference proteome</keyword>
<dbReference type="Proteomes" id="UP000528457">
    <property type="component" value="Unassembled WGS sequence"/>
</dbReference>
<dbReference type="InterPro" id="IPR012902">
    <property type="entry name" value="N_methyl_site"/>
</dbReference>
<sequence length="141" mass="14563">MKKPGGFTLVELVSIIVILGIISVSVVGVSHSGDLQRVQASRDQVLLALRSARHLAMAKASSDREIEFIANASDDSIDLRDGGSSITLGGVTYPYVLGQGIQITDASLSFDKMGRSPAATISISTSDASVTVSVSANGAAR</sequence>
<accession>A0A7X0JVQ6</accession>
<comment type="caution">
    <text evidence="2">The sequence shown here is derived from an EMBL/GenBank/DDBJ whole genome shotgun (WGS) entry which is preliminary data.</text>
</comment>